<accession>A0ABN3NBH7</accession>
<proteinExistence type="inferred from homology"/>
<dbReference type="GO" id="GO:0008168">
    <property type="term" value="F:methyltransferase activity"/>
    <property type="evidence" value="ECO:0007669"/>
    <property type="project" value="UniProtKB-KW"/>
</dbReference>
<keyword evidence="4" id="KW-0489">Methyltransferase</keyword>
<dbReference type="InterPro" id="IPR036413">
    <property type="entry name" value="YaeB-like_sf"/>
</dbReference>
<dbReference type="Proteomes" id="UP001501777">
    <property type="component" value="Unassembled WGS sequence"/>
</dbReference>
<keyword evidence="5" id="KW-1185">Reference proteome</keyword>
<dbReference type="InterPro" id="IPR023370">
    <property type="entry name" value="TrmO-like_N"/>
</dbReference>
<keyword evidence="4" id="KW-0808">Transferase</keyword>
<dbReference type="SUPFAM" id="SSF118196">
    <property type="entry name" value="YaeB-like"/>
    <property type="match status" value="1"/>
</dbReference>
<comment type="similarity">
    <text evidence="2">Belongs to the tRNA methyltransferase O family.</text>
</comment>
<organism evidence="4 5">
    <name type="scientific">Streptomyces longisporus</name>
    <dbReference type="NCBI Taxonomy" id="1948"/>
    <lineage>
        <taxon>Bacteria</taxon>
        <taxon>Bacillati</taxon>
        <taxon>Actinomycetota</taxon>
        <taxon>Actinomycetes</taxon>
        <taxon>Kitasatosporales</taxon>
        <taxon>Streptomycetaceae</taxon>
        <taxon>Streptomyces</taxon>
    </lineage>
</organism>
<evidence type="ECO:0000259" key="3">
    <source>
        <dbReference type="PROSITE" id="PS51668"/>
    </source>
</evidence>
<evidence type="ECO:0000313" key="4">
    <source>
        <dbReference type="EMBL" id="GAA2518331.1"/>
    </source>
</evidence>
<keyword evidence="1" id="KW-0949">S-adenosyl-L-methionine</keyword>
<reference evidence="4 5" key="1">
    <citation type="journal article" date="2019" name="Int. J. Syst. Evol. Microbiol.">
        <title>The Global Catalogue of Microorganisms (GCM) 10K type strain sequencing project: providing services to taxonomists for standard genome sequencing and annotation.</title>
        <authorList>
            <consortium name="The Broad Institute Genomics Platform"/>
            <consortium name="The Broad Institute Genome Sequencing Center for Infectious Disease"/>
            <person name="Wu L."/>
            <person name="Ma J."/>
        </authorList>
    </citation>
    <scope>NUCLEOTIDE SEQUENCE [LARGE SCALE GENOMIC DNA]</scope>
    <source>
        <strain evidence="4 5">JCM 4395</strain>
    </source>
</reference>
<feature type="domain" description="TsaA-like" evidence="3">
    <location>
        <begin position="12"/>
        <end position="145"/>
    </location>
</feature>
<name>A0ABN3NBH7_STRLO</name>
<comment type="caution">
    <text evidence="4">The sequence shown here is derived from an EMBL/GenBank/DDBJ whole genome shotgun (WGS) entry which is preliminary data.</text>
</comment>
<dbReference type="EMBL" id="BAAASG010000025">
    <property type="protein sequence ID" value="GAA2518331.1"/>
    <property type="molecule type" value="Genomic_DNA"/>
</dbReference>
<dbReference type="PANTHER" id="PTHR12818">
    <property type="entry name" value="TRNA (ADENINE(37)-N6)-METHYLTRANSFERASE"/>
    <property type="match status" value="1"/>
</dbReference>
<dbReference type="RefSeq" id="WP_344406018.1">
    <property type="nucleotide sequence ID" value="NZ_BAAASG010000025.1"/>
</dbReference>
<sequence length="160" mass="17653">MSEKSTSSEVVLVPVGRVVGGREEVRDDDWGKVEAVVRLDGDRFGADALAGLDAFSHLEIVYHFDRVPVARIETGARHPRGNTDWPMVGIFAQRGKNRPNRLGVSRCRLLRTDGLDLHVQGLDAVDGTPVLDIKPYMSEFGPQGATTQPDWATDIMSSYY</sequence>
<evidence type="ECO:0000256" key="2">
    <source>
        <dbReference type="ARBA" id="ARBA00033753"/>
    </source>
</evidence>
<protein>
    <submittedName>
        <fullName evidence="4">SAM-dependent methyltransferase</fullName>
    </submittedName>
</protein>
<dbReference type="Pfam" id="PF01980">
    <property type="entry name" value="TrmO_N"/>
    <property type="match status" value="1"/>
</dbReference>
<dbReference type="CDD" id="cd09281">
    <property type="entry name" value="UPF0066"/>
    <property type="match status" value="1"/>
</dbReference>
<dbReference type="GO" id="GO:0032259">
    <property type="term" value="P:methylation"/>
    <property type="evidence" value="ECO:0007669"/>
    <property type="project" value="UniProtKB-KW"/>
</dbReference>
<evidence type="ECO:0000256" key="1">
    <source>
        <dbReference type="ARBA" id="ARBA00022691"/>
    </source>
</evidence>
<dbReference type="Gene3D" id="2.40.30.70">
    <property type="entry name" value="YaeB-like"/>
    <property type="match status" value="1"/>
</dbReference>
<dbReference type="InterPro" id="IPR036414">
    <property type="entry name" value="YaeB_N_sf"/>
</dbReference>
<dbReference type="PROSITE" id="PS51668">
    <property type="entry name" value="TSAA_2"/>
    <property type="match status" value="1"/>
</dbReference>
<dbReference type="PANTHER" id="PTHR12818:SF0">
    <property type="entry name" value="TRNA (ADENINE(37)-N6)-METHYLTRANSFERASE"/>
    <property type="match status" value="1"/>
</dbReference>
<gene>
    <name evidence="4" type="ORF">GCM10010276_80110</name>
</gene>
<evidence type="ECO:0000313" key="5">
    <source>
        <dbReference type="Proteomes" id="UP001501777"/>
    </source>
</evidence>
<dbReference type="InterPro" id="IPR040372">
    <property type="entry name" value="YaeB-like"/>
</dbReference>